<dbReference type="SUPFAM" id="SSF53271">
    <property type="entry name" value="PRTase-like"/>
    <property type="match status" value="2"/>
</dbReference>
<reference evidence="14" key="1">
    <citation type="submission" date="2009-10" db="EMBL/GenBank/DDBJ databases">
        <title>Complete sequence of chromosome of Methanocaldococcus vulcanius M7.</title>
        <authorList>
            <consortium name="US DOE Joint Genome Institute"/>
            <person name="Lucas S."/>
            <person name="Copeland A."/>
            <person name="Lapidus A."/>
            <person name="Glavina del Rio T."/>
            <person name="Dalin E."/>
            <person name="Tice H."/>
            <person name="Bruce D."/>
            <person name="Goodwin L."/>
            <person name="Pitluck S."/>
            <person name="Lcollab F.I."/>
            <person name="Brettin T."/>
            <person name="Detter J.C."/>
            <person name="Han C."/>
            <person name="Tapia R."/>
            <person name="Kuske C.R."/>
            <person name="Schmutz J."/>
            <person name="Larimer F."/>
            <person name="Land M."/>
            <person name="Hauser L."/>
            <person name="Kyrpides N."/>
            <person name="Ovchinikova G."/>
            <person name="Sieprawska-Lupa M."/>
            <person name="Whitman W.B."/>
            <person name="Woyke T."/>
        </authorList>
    </citation>
    <scope>NUCLEOTIDE SEQUENCE [LARGE SCALE GENOMIC DNA]</scope>
    <source>
        <strain evidence="14">M7</strain>
    </source>
</reference>
<dbReference type="GO" id="GO:0000287">
    <property type="term" value="F:magnesium ion binding"/>
    <property type="evidence" value="ECO:0007669"/>
    <property type="project" value="UniProtKB-UniRule"/>
</dbReference>
<keyword evidence="6 11" id="KW-0418">Kinase</keyword>
<dbReference type="PANTHER" id="PTHR10210:SF32">
    <property type="entry name" value="RIBOSE-PHOSPHATE PYROPHOSPHOKINASE 2"/>
    <property type="match status" value="1"/>
</dbReference>
<dbReference type="STRING" id="579137.Metvu_1388"/>
<dbReference type="NCBIfam" id="NF002095">
    <property type="entry name" value="PRK00934.1"/>
    <property type="match status" value="1"/>
</dbReference>
<evidence type="ECO:0000256" key="9">
    <source>
        <dbReference type="ARBA" id="ARBA00049535"/>
    </source>
</evidence>
<evidence type="ECO:0000259" key="12">
    <source>
        <dbReference type="Pfam" id="PF00156"/>
    </source>
</evidence>
<evidence type="ECO:0000256" key="5">
    <source>
        <dbReference type="ARBA" id="ARBA00022741"/>
    </source>
</evidence>
<evidence type="ECO:0000256" key="11">
    <source>
        <dbReference type="HAMAP-Rule" id="MF_00583"/>
    </source>
</evidence>
<accession>C9RI39</accession>
<dbReference type="InterPro" id="IPR005946">
    <property type="entry name" value="Rib-P_diPkinase"/>
</dbReference>
<keyword evidence="2 11" id="KW-0808">Transferase</keyword>
<evidence type="ECO:0000256" key="2">
    <source>
        <dbReference type="ARBA" id="ARBA00022679"/>
    </source>
</evidence>
<comment type="cofactor">
    <cofactor evidence="11">
        <name>Mg(2+)</name>
        <dbReference type="ChEBI" id="CHEBI:18420"/>
    </cofactor>
    <text evidence="11">Binds 2 Mg(2+) ions per subunit.</text>
</comment>
<dbReference type="PANTHER" id="PTHR10210">
    <property type="entry name" value="RIBOSE-PHOSPHATE DIPHOSPHOKINASE FAMILY MEMBER"/>
    <property type="match status" value="1"/>
</dbReference>
<evidence type="ECO:0000259" key="13">
    <source>
        <dbReference type="Pfam" id="PF13793"/>
    </source>
</evidence>
<name>C9RI39_METVM</name>
<dbReference type="Gene3D" id="3.40.50.2020">
    <property type="match status" value="2"/>
</dbReference>
<evidence type="ECO:0000256" key="7">
    <source>
        <dbReference type="ARBA" id="ARBA00022840"/>
    </source>
</evidence>
<keyword evidence="1 11" id="KW-0963">Cytoplasm</keyword>
<feature type="active site" evidence="11">
    <location>
        <position position="196"/>
    </location>
</feature>
<feature type="binding site" evidence="11">
    <location>
        <begin position="226"/>
        <end position="230"/>
    </location>
    <ligand>
        <name>D-ribose 5-phosphate</name>
        <dbReference type="ChEBI" id="CHEBI:78346"/>
    </ligand>
</feature>
<dbReference type="EC" id="2.7.6.1" evidence="11"/>
<dbReference type="InterPro" id="IPR029057">
    <property type="entry name" value="PRTase-like"/>
</dbReference>
<dbReference type="KEGG" id="mvu:Metvu_1388"/>
<keyword evidence="5 11" id="KW-0547">Nucleotide-binding</keyword>
<dbReference type="GO" id="GO:0016301">
    <property type="term" value="F:kinase activity"/>
    <property type="evidence" value="ECO:0007669"/>
    <property type="project" value="UniProtKB-KW"/>
</dbReference>
<keyword evidence="7 11" id="KW-0067">ATP-binding</keyword>
<dbReference type="UniPathway" id="UPA00087">
    <property type="reaction ID" value="UER00172"/>
</dbReference>
<feature type="domain" description="Ribose-phosphate pyrophosphokinase N-terminal" evidence="13">
    <location>
        <begin position="10"/>
        <end position="122"/>
    </location>
</feature>
<evidence type="ECO:0000256" key="1">
    <source>
        <dbReference type="ARBA" id="ARBA00022490"/>
    </source>
</evidence>
<dbReference type="GO" id="GO:0005524">
    <property type="term" value="F:ATP binding"/>
    <property type="evidence" value="ECO:0007669"/>
    <property type="project" value="UniProtKB-KW"/>
</dbReference>
<dbReference type="InterPro" id="IPR029099">
    <property type="entry name" value="Pribosyltran_N"/>
</dbReference>
<dbReference type="GO" id="GO:0004749">
    <property type="term" value="F:ribose phosphate diphosphokinase activity"/>
    <property type="evidence" value="ECO:0007669"/>
    <property type="project" value="UniProtKB-UniRule"/>
</dbReference>
<dbReference type="eggNOG" id="arCOG00067">
    <property type="taxonomic scope" value="Archaea"/>
</dbReference>
<dbReference type="CDD" id="cd06223">
    <property type="entry name" value="PRTases_typeI"/>
    <property type="match status" value="1"/>
</dbReference>
<proteinExistence type="inferred from homology"/>
<dbReference type="SMART" id="SM01400">
    <property type="entry name" value="Pribosyltran_N"/>
    <property type="match status" value="1"/>
</dbReference>
<keyword evidence="3 11" id="KW-0479">Metal-binding</keyword>
<dbReference type="GO" id="GO:0002189">
    <property type="term" value="C:ribose phosphate diphosphokinase complex"/>
    <property type="evidence" value="ECO:0007669"/>
    <property type="project" value="TreeGrafter"/>
</dbReference>
<dbReference type="EMBL" id="CP001787">
    <property type="protein sequence ID" value="ACX73241.1"/>
    <property type="molecule type" value="Genomic_DNA"/>
</dbReference>
<dbReference type="InterPro" id="IPR000836">
    <property type="entry name" value="PRTase_dom"/>
</dbReference>
<comment type="pathway">
    <text evidence="11">Metabolic intermediate biosynthesis; 5-phospho-alpha-D-ribose 1-diphosphate biosynthesis; 5-phospho-alpha-D-ribose 1-diphosphate from D-ribose 5-phosphate (route I): step 1/1.</text>
</comment>
<dbReference type="HAMAP" id="MF_00583_A">
    <property type="entry name" value="RibP_PPkinase_A"/>
    <property type="match status" value="1"/>
</dbReference>
<sequence length="296" mass="33041">MIKHYSGDKMIVVSGSQSQNLAFKVSKLLNTKLARVEFKRFPDNEIYVRIVDEIKEYQEAVIINTQKNQNDAIIETILLCDALRDEGVEKIKLVVPYLAYARQDKKFNPGEAISIRALAKIYSNIVDELITINPHETHIEKFFTIPFKYGDAVPKLAEYVKDKVRDPIVLAPDKGALEFAKTASEILNAEYDYLEKTRLSPTEIQIAPKNLDVKERDVVIVDDIISTGGTMATAIKLLKEQGAKKIIASCVHPLLIGDALNKLYCSGVEEVVGTDTYLSEVSKVSVAEIIAKLLSL</sequence>
<feature type="binding site" evidence="11">
    <location>
        <position position="173"/>
    </location>
    <ligand>
        <name>Mg(2+)</name>
        <dbReference type="ChEBI" id="CHEBI:18420"/>
        <label>2</label>
    </ligand>
</feature>
<dbReference type="GO" id="GO:0005737">
    <property type="term" value="C:cytoplasm"/>
    <property type="evidence" value="ECO:0007669"/>
    <property type="project" value="UniProtKB-SubCell"/>
</dbReference>
<evidence type="ECO:0000313" key="14">
    <source>
        <dbReference type="EMBL" id="ACX73241.1"/>
    </source>
</evidence>
<evidence type="ECO:0000256" key="10">
    <source>
        <dbReference type="ARBA" id="ARBA00061433"/>
    </source>
</evidence>
<comment type="catalytic activity">
    <reaction evidence="9 11">
        <text>D-ribose 5-phosphate + ATP = 5-phospho-alpha-D-ribose 1-diphosphate + AMP + H(+)</text>
        <dbReference type="Rhea" id="RHEA:15609"/>
        <dbReference type="ChEBI" id="CHEBI:15378"/>
        <dbReference type="ChEBI" id="CHEBI:30616"/>
        <dbReference type="ChEBI" id="CHEBI:58017"/>
        <dbReference type="ChEBI" id="CHEBI:78346"/>
        <dbReference type="ChEBI" id="CHEBI:456215"/>
        <dbReference type="EC" id="2.7.6.1"/>
    </reaction>
</comment>
<dbReference type="InterPro" id="IPR037514">
    <property type="entry name" value="Rib-P_diPkinase_arc"/>
</dbReference>
<comment type="function">
    <text evidence="11">Involved in the biosynthesis of the central metabolite phospho-alpha-D-ribosyl-1-pyrophosphate (PRPP) via the transfer of pyrophosphoryl group from ATP to 1-hydroxyl of ribose-5-phosphate (Rib-5-P).</text>
</comment>
<feature type="binding site" evidence="11">
    <location>
        <position position="135"/>
    </location>
    <ligand>
        <name>Mg(2+)</name>
        <dbReference type="ChEBI" id="CHEBI:18420"/>
        <label>1</label>
    </ligand>
</feature>
<gene>
    <name evidence="11" type="primary">prs</name>
    <name evidence="14" type="ordered locus">Metvu_1388</name>
</gene>
<dbReference type="FunFam" id="3.40.50.2020:FF:000074">
    <property type="entry name" value="Ribose-phosphate pyrophosphokinase"/>
    <property type="match status" value="1"/>
</dbReference>
<dbReference type="NCBIfam" id="TIGR01251">
    <property type="entry name" value="ribP_PPkin"/>
    <property type="match status" value="1"/>
</dbReference>
<feature type="binding site" evidence="11">
    <location>
        <begin position="43"/>
        <end position="45"/>
    </location>
    <ligand>
        <name>ATP</name>
        <dbReference type="ChEBI" id="CHEBI:30616"/>
    </ligand>
</feature>
<dbReference type="GO" id="GO:0006015">
    <property type="term" value="P:5-phosphoribose 1-diphosphate biosynthetic process"/>
    <property type="evidence" value="ECO:0007669"/>
    <property type="project" value="UniProtKB-UniRule"/>
</dbReference>
<evidence type="ECO:0000313" key="15">
    <source>
        <dbReference type="Proteomes" id="UP000002063"/>
    </source>
</evidence>
<dbReference type="AlphaFoldDB" id="C9RI39"/>
<evidence type="ECO:0000256" key="6">
    <source>
        <dbReference type="ARBA" id="ARBA00022777"/>
    </source>
</evidence>
<feature type="domain" description="Phosphoribosyltransferase" evidence="12">
    <location>
        <begin position="157"/>
        <end position="252"/>
    </location>
</feature>
<dbReference type="GO" id="GO:0006164">
    <property type="term" value="P:purine nucleotide biosynthetic process"/>
    <property type="evidence" value="ECO:0007669"/>
    <property type="project" value="TreeGrafter"/>
</dbReference>
<dbReference type="Pfam" id="PF13793">
    <property type="entry name" value="Pribosyltran_N"/>
    <property type="match status" value="1"/>
</dbReference>
<protein>
    <recommendedName>
        <fullName evidence="11">Ribose-phosphate pyrophosphokinase</fullName>
        <shortName evidence="11">RPPK</shortName>
        <ecNumber evidence="11">2.7.6.1</ecNumber>
    </recommendedName>
    <alternativeName>
        <fullName evidence="11">5-phospho-D-ribosyl alpha-1-diphosphate synthase</fullName>
    </alternativeName>
    <alternativeName>
        <fullName evidence="11">Phosphoribosyl diphosphate synthase</fullName>
    </alternativeName>
    <alternativeName>
        <fullName evidence="11">Phosphoribosyl pyrophosphate synthase</fullName>
        <shortName evidence="11">P-Rib-PP synthase</shortName>
        <shortName evidence="11">PRPP synthase</shortName>
        <shortName evidence="11">PRPPase</shortName>
    </alternativeName>
</protein>
<feature type="binding site" evidence="11">
    <location>
        <begin position="102"/>
        <end position="103"/>
    </location>
    <ligand>
        <name>ATP</name>
        <dbReference type="ChEBI" id="CHEBI:30616"/>
    </ligand>
</feature>
<feature type="binding site" evidence="11">
    <location>
        <position position="222"/>
    </location>
    <ligand>
        <name>D-ribose 5-phosphate</name>
        <dbReference type="ChEBI" id="CHEBI:78346"/>
    </ligand>
</feature>
<keyword evidence="8 11" id="KW-0460">Magnesium</keyword>
<dbReference type="HOGENOM" id="CLU_033546_2_2_2"/>
<dbReference type="Proteomes" id="UP000002063">
    <property type="component" value="Chromosome"/>
</dbReference>
<comment type="similarity">
    <text evidence="10 11">Belongs to the ribose-phosphate pyrophosphokinase family. Class III (archaeal) subfamily.</text>
</comment>
<comment type="subcellular location">
    <subcellularLocation>
        <location evidence="11">Cytoplasm</location>
    </subcellularLocation>
</comment>
<dbReference type="Pfam" id="PF00156">
    <property type="entry name" value="Pribosyltran"/>
    <property type="match status" value="1"/>
</dbReference>
<evidence type="ECO:0000256" key="4">
    <source>
        <dbReference type="ARBA" id="ARBA00022727"/>
    </source>
</evidence>
<evidence type="ECO:0000256" key="8">
    <source>
        <dbReference type="ARBA" id="ARBA00022842"/>
    </source>
</evidence>
<evidence type="ECO:0000256" key="3">
    <source>
        <dbReference type="ARBA" id="ARBA00022723"/>
    </source>
</evidence>
<feature type="binding site" evidence="11">
    <location>
        <position position="198"/>
    </location>
    <ligand>
        <name>D-ribose 5-phosphate</name>
        <dbReference type="ChEBI" id="CHEBI:78346"/>
    </ligand>
</feature>
<keyword evidence="4 11" id="KW-0545">Nucleotide biosynthesis</keyword>
<keyword evidence="15" id="KW-1185">Reference proteome</keyword>
<organism evidence="14 15">
    <name type="scientific">Methanocaldococcus vulcanius (strain ATCC 700851 / DSM 12094 / M7)</name>
    <name type="common">Methanococcus vulcanius</name>
    <dbReference type="NCBI Taxonomy" id="579137"/>
    <lineage>
        <taxon>Archaea</taxon>
        <taxon>Methanobacteriati</taxon>
        <taxon>Methanobacteriota</taxon>
        <taxon>Methanomada group</taxon>
        <taxon>Methanococci</taxon>
        <taxon>Methanococcales</taxon>
        <taxon>Methanocaldococcaceae</taxon>
        <taxon>Methanocaldococcus</taxon>
    </lineage>
</organism>